<dbReference type="Pfam" id="PF01979">
    <property type="entry name" value="Amidohydro_1"/>
    <property type="match status" value="2"/>
</dbReference>
<feature type="signal peptide" evidence="5">
    <location>
        <begin position="1"/>
        <end position="20"/>
    </location>
</feature>
<dbReference type="SUPFAM" id="SSF51338">
    <property type="entry name" value="Composite domain of metallo-dependent hydrolases"/>
    <property type="match status" value="2"/>
</dbReference>
<dbReference type="InterPro" id="IPR006680">
    <property type="entry name" value="Amidohydro-rel"/>
</dbReference>
<keyword evidence="4" id="KW-0862">Zinc</keyword>
<evidence type="ECO:0000256" key="3">
    <source>
        <dbReference type="ARBA" id="ARBA00022801"/>
    </source>
</evidence>
<evidence type="ECO:0000256" key="1">
    <source>
        <dbReference type="ARBA" id="ARBA00001947"/>
    </source>
</evidence>
<dbReference type="EMBL" id="JAATWM020000039">
    <property type="protein sequence ID" value="KAF9872234.1"/>
    <property type="molecule type" value="Genomic_DNA"/>
</dbReference>
<comment type="cofactor">
    <cofactor evidence="1">
        <name>Zn(2+)</name>
        <dbReference type="ChEBI" id="CHEBI:29105"/>
    </cofactor>
</comment>
<evidence type="ECO:0000256" key="5">
    <source>
        <dbReference type="SAM" id="SignalP"/>
    </source>
</evidence>
<dbReference type="GeneID" id="62166114"/>
<dbReference type="Gene3D" id="3.20.20.140">
    <property type="entry name" value="Metal-dependent hydrolases"/>
    <property type="match status" value="1"/>
</dbReference>
<proteinExistence type="predicted"/>
<dbReference type="RefSeq" id="XP_038741695.1">
    <property type="nucleotide sequence ID" value="XM_038893040.1"/>
</dbReference>
<dbReference type="SUPFAM" id="SSF51556">
    <property type="entry name" value="Metallo-dependent hydrolases"/>
    <property type="match status" value="1"/>
</dbReference>
<dbReference type="GO" id="GO:0046872">
    <property type="term" value="F:metal ion binding"/>
    <property type="evidence" value="ECO:0007669"/>
    <property type="project" value="UniProtKB-KW"/>
</dbReference>
<comment type="caution">
    <text evidence="7">The sequence shown here is derived from an EMBL/GenBank/DDBJ whole genome shotgun (WGS) entry which is preliminary data.</text>
</comment>
<accession>A0A9P6LDR7</accession>
<evidence type="ECO:0000313" key="8">
    <source>
        <dbReference type="Proteomes" id="UP000781932"/>
    </source>
</evidence>
<evidence type="ECO:0000259" key="6">
    <source>
        <dbReference type="Pfam" id="PF01979"/>
    </source>
</evidence>
<dbReference type="OrthoDB" id="194468at2759"/>
<feature type="chain" id="PRO_5040286132" evidence="5">
    <location>
        <begin position="21"/>
        <end position="503"/>
    </location>
</feature>
<dbReference type="GO" id="GO:0019239">
    <property type="term" value="F:deaminase activity"/>
    <property type="evidence" value="ECO:0007669"/>
    <property type="project" value="TreeGrafter"/>
</dbReference>
<keyword evidence="2" id="KW-0479">Metal-binding</keyword>
<organism evidence="7 8">
    <name type="scientific">Colletotrichum karsti</name>
    <dbReference type="NCBI Taxonomy" id="1095194"/>
    <lineage>
        <taxon>Eukaryota</taxon>
        <taxon>Fungi</taxon>
        <taxon>Dikarya</taxon>
        <taxon>Ascomycota</taxon>
        <taxon>Pezizomycotina</taxon>
        <taxon>Sordariomycetes</taxon>
        <taxon>Hypocreomycetidae</taxon>
        <taxon>Glomerellales</taxon>
        <taxon>Glomerellaceae</taxon>
        <taxon>Colletotrichum</taxon>
        <taxon>Colletotrichum boninense species complex</taxon>
    </lineage>
</organism>
<sequence>MHLSLTSWAWIPLLIPVAQATSILLERGNVITFDEETLSPLVLRNASILIIDDTISAIFHPSRNDSVAVPDDVERIPADNDIISPGFVDTHRHVWQTVLRGLGADSTISEYLFRWANPQLSAESFDPEIMYYSQLMGLCEAQNSGVTTIVDNGSNTFSEVIAEAERDASIDSGIRTFWAYHIGNVYANFSVEDQIAVYRRFTADPRVQESLLSMGIGYEGFATLGANVTNTVLNLARDLNASVVETHYDGGNLGSYNSPALLQQLNFLNQSFPVIFVHSNRLTPRDIAVLRSYDHYTSFVPEFELHHGNDNYLPSLAQDRGSLSVGTHYSSSGDIVTQARMWLQTVRGWRLSSVMQEFKVPANNPMSVNQAFLLATRSGGLALGRPDLGVLRVGAKADIAVFDGTAPGMLGWQNAIAAVILHSNVGNVKHVLVDGQWRKRDGELLCAVNQTDVESRFLEAARRVQSFWEGVPPTVLEGVSPLAGSEYAILDEVDVTRRFDVDS</sequence>
<reference evidence="7" key="1">
    <citation type="submission" date="2020-03" db="EMBL/GenBank/DDBJ databases">
        <authorList>
            <person name="He L."/>
        </authorList>
    </citation>
    <scope>NUCLEOTIDE SEQUENCE</scope>
    <source>
        <strain evidence="7">CkLH20</strain>
    </source>
</reference>
<keyword evidence="5" id="KW-0732">Signal</keyword>
<evidence type="ECO:0000313" key="7">
    <source>
        <dbReference type="EMBL" id="KAF9872234.1"/>
    </source>
</evidence>
<feature type="domain" description="Amidohydrolase-related" evidence="6">
    <location>
        <begin position="354"/>
        <end position="437"/>
    </location>
</feature>
<dbReference type="PANTHER" id="PTHR11271:SF37">
    <property type="entry name" value="FAMILY PROTEIN, PUTATIVE (AFU_ORTHOLOGUE AFUA_4G00460)-RELATED"/>
    <property type="match status" value="1"/>
</dbReference>
<dbReference type="GO" id="GO:0005829">
    <property type="term" value="C:cytosol"/>
    <property type="evidence" value="ECO:0007669"/>
    <property type="project" value="TreeGrafter"/>
</dbReference>
<reference evidence="7" key="2">
    <citation type="submission" date="2020-11" db="EMBL/GenBank/DDBJ databases">
        <title>Whole genome sequencing of Colletotrichum sp.</title>
        <authorList>
            <person name="Li H."/>
        </authorList>
    </citation>
    <scope>NUCLEOTIDE SEQUENCE</scope>
    <source>
        <strain evidence="7">CkLH20</strain>
    </source>
</reference>
<dbReference type="AlphaFoldDB" id="A0A9P6LDR7"/>
<keyword evidence="3" id="KW-0378">Hydrolase</keyword>
<dbReference type="InterPro" id="IPR051607">
    <property type="entry name" value="Metallo-dep_hydrolases"/>
</dbReference>
<evidence type="ECO:0000256" key="2">
    <source>
        <dbReference type="ARBA" id="ARBA00022723"/>
    </source>
</evidence>
<dbReference type="InterPro" id="IPR011059">
    <property type="entry name" value="Metal-dep_hydrolase_composite"/>
</dbReference>
<dbReference type="Proteomes" id="UP000781932">
    <property type="component" value="Unassembled WGS sequence"/>
</dbReference>
<gene>
    <name evidence="7" type="ORF">CkaCkLH20_10326</name>
</gene>
<protein>
    <submittedName>
        <fullName evidence="7">Amidohydrolase family protein</fullName>
    </submittedName>
</protein>
<dbReference type="Gene3D" id="2.30.40.10">
    <property type="entry name" value="Urease, subunit C, domain 1"/>
    <property type="match status" value="1"/>
</dbReference>
<dbReference type="InterPro" id="IPR032466">
    <property type="entry name" value="Metal_Hydrolase"/>
</dbReference>
<name>A0A9P6LDR7_9PEZI</name>
<feature type="domain" description="Amidohydrolase-related" evidence="6">
    <location>
        <begin position="82"/>
        <end position="204"/>
    </location>
</feature>
<evidence type="ECO:0000256" key="4">
    <source>
        <dbReference type="ARBA" id="ARBA00022833"/>
    </source>
</evidence>
<keyword evidence="8" id="KW-1185">Reference proteome</keyword>
<dbReference type="PANTHER" id="PTHR11271">
    <property type="entry name" value="GUANINE DEAMINASE"/>
    <property type="match status" value="1"/>
</dbReference>